<dbReference type="AlphaFoldDB" id="Q9LX24"/>
<dbReference type="EMBL" id="CP002688">
    <property type="protein sequence ID" value="AED91486.1"/>
    <property type="molecule type" value="Genomic_DNA"/>
</dbReference>
<evidence type="ECO:0000313" key="4">
    <source>
        <dbReference type="EMBL" id="AAU29478.1"/>
    </source>
</evidence>
<keyword evidence="7" id="KW-1185">Reference proteome</keyword>
<evidence type="ECO:0000313" key="5">
    <source>
        <dbReference type="EMBL" id="AED91486.1"/>
    </source>
</evidence>
<evidence type="ECO:0000256" key="1">
    <source>
        <dbReference type="SAM" id="Phobius"/>
    </source>
</evidence>
<evidence type="ECO:0000313" key="7">
    <source>
        <dbReference type="Proteomes" id="UP000006548"/>
    </source>
</evidence>
<dbReference type="KEGG" id="ath:AT5G10040"/>
<organism evidence="6">
    <name type="scientific">Arabidopsis thaliana</name>
    <name type="common">Mouse-ear cress</name>
    <dbReference type="NCBI Taxonomy" id="3702"/>
    <lineage>
        <taxon>Eukaryota</taxon>
        <taxon>Viridiplantae</taxon>
        <taxon>Streptophyta</taxon>
        <taxon>Embryophyta</taxon>
        <taxon>Tracheophyta</taxon>
        <taxon>Spermatophyta</taxon>
        <taxon>Magnoliopsida</taxon>
        <taxon>eudicotyledons</taxon>
        <taxon>Gunneridae</taxon>
        <taxon>Pentapetalae</taxon>
        <taxon>rosids</taxon>
        <taxon>malvids</taxon>
        <taxon>Brassicales</taxon>
        <taxon>Brassicaceae</taxon>
        <taxon>Camelineae</taxon>
        <taxon>Arabidopsis</taxon>
    </lineage>
</organism>
<reference evidence="6" key="2">
    <citation type="submission" date="2000-05" db="EMBL/GenBank/DDBJ databases">
        <authorList>
            <person name="EU Arabidopsis sequencing project"/>
        </authorList>
    </citation>
    <scope>NUCLEOTIDE SEQUENCE</scope>
</reference>
<dbReference type="GO" id="GO:0009061">
    <property type="term" value="P:anaerobic respiration"/>
    <property type="evidence" value="ECO:0000315"/>
    <property type="project" value="TAIR"/>
</dbReference>
<dbReference type="DNASU" id="830868"/>
<gene>
    <name evidence="2 5" type="ordered locus">At5g10040</name>
    <name evidence="5" type="ORF">T31P16.30</name>
    <name evidence="6" type="ORF">T31P16_30</name>
</gene>
<reference evidence="7" key="8">
    <citation type="journal article" date="2017" name="Plant J.">
        <title>Araport11: a complete reannotation of the Arabidopsis thaliana reference genome.</title>
        <authorList>
            <person name="Cheng C.Y."/>
            <person name="Krishnakumar V."/>
            <person name="Chan A.P."/>
            <person name="Thibaud-Nissen F."/>
            <person name="Schobel S."/>
            <person name="Town C.D."/>
        </authorList>
    </citation>
    <scope>GENOME REANNOTATION</scope>
    <source>
        <strain evidence="7">cv. Columbia</strain>
    </source>
</reference>
<reference evidence="5" key="7">
    <citation type="submission" date="2016-05" db="EMBL/GenBank/DDBJ databases">
        <authorList>
            <person name="Krishnakumar V."/>
            <person name="Cheng C.-Y."/>
            <person name="Chan A.P."/>
            <person name="Schobel S."/>
            <person name="Kim M."/>
            <person name="Ferlanti E.S."/>
            <person name="Belyaeva I."/>
            <person name="Rosen B.D."/>
            <person name="Micklem G."/>
            <person name="Miller J.R."/>
            <person name="Vaughn M."/>
            <person name="Town C.D."/>
        </authorList>
    </citation>
    <scope>NUCLEOTIDE SEQUENCE</scope>
</reference>
<dbReference type="EMBL" id="BT014910">
    <property type="protein sequence ID" value="AAT46039.1"/>
    <property type="molecule type" value="mRNA"/>
</dbReference>
<reference evidence="3" key="4">
    <citation type="submission" date="2004-06" db="EMBL/GenBank/DDBJ databases">
        <title>Arabidopsis cDNA clones.</title>
        <authorList>
            <person name="Kim C.J."/>
            <person name="Chen H."/>
            <person name="Cheuk R."/>
            <person name="Shinn P."/>
            <person name="Ecker J.R."/>
        </authorList>
    </citation>
    <scope>NUCLEOTIDE SEQUENCE</scope>
</reference>
<reference evidence="4" key="5">
    <citation type="submission" date="2004-09" db="EMBL/GenBank/DDBJ databases">
        <title>Arabidopsis ORF clones.</title>
        <authorList>
            <person name="Shinn P."/>
            <person name="Chen H."/>
            <person name="Cheuk R."/>
            <person name="Kim C.J."/>
            <person name="Ecker J.R."/>
        </authorList>
    </citation>
    <scope>NUCLEOTIDE SEQUENCE</scope>
</reference>
<keyword evidence="1" id="KW-1133">Transmembrane helix</keyword>
<dbReference type="PaxDb" id="3702-AT5G10040.1"/>
<reference evidence="5 7" key="1">
    <citation type="journal article" date="2000" name="Nature">
        <title>Sequence and analysis of chromosome 5 of the plant Arabidopsis thaliana.</title>
        <authorList>
            <consortium name="Kazusa DNA Research Institute"/>
            <consortium name="Cold Spring Harbor and Washington University in St Louis Sequencing Consortium"/>
            <consortium name="European Union Arabidopsis Genome Sequencing Consortium"/>
            <person name="Tabata S."/>
            <person name="Kaneko T."/>
            <person name="Nakamura Y."/>
            <person name="Kotani H."/>
            <person name="Kato T."/>
            <person name="Asamizu E."/>
            <person name="Miyajima N."/>
            <person name="Sasamoto S."/>
            <person name="Kimura T."/>
            <person name="Hosouchi T."/>
            <person name="Kawashima K."/>
            <person name="Kohara M."/>
            <person name="Matsumoto M."/>
            <person name="Matsuno A."/>
            <person name="Muraki A."/>
            <person name="Nakayama S."/>
            <person name="Nakazaki N."/>
            <person name="Naruo K."/>
            <person name="Okumura S."/>
            <person name="Shinpo S."/>
            <person name="Takeuchi C."/>
            <person name="Wada T."/>
            <person name="Watanabe A."/>
            <person name="Yamada M."/>
            <person name="Yasuda M."/>
            <person name="Sato S."/>
            <person name="de la Bastide M."/>
            <person name="Huang E."/>
            <person name="Spiegel L."/>
            <person name="Gnoj L."/>
            <person name="O'Shaughnessy A."/>
            <person name="Preston R."/>
            <person name="Habermann K."/>
            <person name="Murray J."/>
            <person name="Johnson D."/>
            <person name="Rohlfing T."/>
            <person name="Nelson J."/>
            <person name="Stoneking T."/>
            <person name="Pepin K."/>
            <person name="Spieth J."/>
            <person name="Sekhon M."/>
            <person name="Armstrong J."/>
            <person name="Becker M."/>
            <person name="Belter E."/>
            <person name="Cordum H."/>
            <person name="Cordes M."/>
            <person name="Courtney L."/>
            <person name="Courtney W."/>
            <person name="Dante M."/>
            <person name="Du H."/>
            <person name="Edwards J."/>
            <person name="Fryman J."/>
            <person name="Haakensen B."/>
            <person name="Lamar E."/>
            <person name="Latreille P."/>
            <person name="Leonard S."/>
            <person name="Meyer R."/>
            <person name="Mulvaney E."/>
            <person name="Ozersky P."/>
            <person name="Riley A."/>
            <person name="Strowmatt C."/>
            <person name="Wagner-McPherson C."/>
            <person name="Wollam A."/>
            <person name="Yoakum M."/>
            <person name="Bell M."/>
            <person name="Dedhia N."/>
            <person name="Parnell L."/>
            <person name="Shah R."/>
            <person name="Rodriguez M."/>
            <person name="See L.H."/>
            <person name="Vil D."/>
            <person name="Baker J."/>
            <person name="Kirchoff K."/>
            <person name="Toth K."/>
            <person name="King L."/>
            <person name="Bahret A."/>
            <person name="Miller B."/>
            <person name="Marra M."/>
            <person name="Martienssen R."/>
            <person name="McCombie W.R."/>
            <person name="Wilson R.K."/>
            <person name="Murphy G."/>
            <person name="Bancroft I."/>
            <person name="Volckaert G."/>
            <person name="Wambutt R."/>
            <person name="Dusterhoft A."/>
            <person name="Stiekema W."/>
            <person name="Pohl T."/>
            <person name="Entian K.D."/>
            <person name="Terryn N."/>
            <person name="Hartley N."/>
            <person name="Bent E."/>
            <person name="Johnson S."/>
            <person name="Langham S.A."/>
            <person name="McCullagh B."/>
            <person name="Robben J."/>
            <person name="Grymonprez B."/>
            <person name="Zimmermann W."/>
            <person name="Ramsperger U."/>
            <person name="Wedler H."/>
            <person name="Balke K."/>
            <person name="Wedler E."/>
            <person name="Peters S."/>
            <person name="van Staveren M."/>
            <person name="Dirkse W."/>
            <person name="Mooijman P."/>
            <person name="Lankhorst R.K."/>
            <person name="Weitzenegger T."/>
            <person name="Bothe G."/>
            <person name="Rose M."/>
            <person name="Hauf J."/>
            <person name="Berneiser S."/>
            <person name="Hempel S."/>
            <person name="Feldpausch M."/>
            <person name="Lamberth S."/>
            <person name="Villarroel R."/>
            <person name="Gielen J."/>
            <person name="Ardiles W."/>
            <person name="Bents O."/>
            <person name="Lemcke K."/>
            <person name="Kolesov G."/>
            <person name="Mayer K."/>
            <person name="Rudd S."/>
            <person name="Schoof H."/>
            <person name="Schueller C."/>
            <person name="Zaccaria P."/>
            <person name="Mewes H.W."/>
            <person name="Bevan M."/>
            <person name="Fransz P."/>
        </authorList>
    </citation>
    <scope>NUCLEOTIDE SEQUENCE [LARGE SCALE GENOMIC DNA]</scope>
    <source>
        <strain evidence="7">cv. Columbia</strain>
    </source>
</reference>
<evidence type="ECO:0000313" key="3">
    <source>
        <dbReference type="EMBL" id="AAT46039.1"/>
    </source>
</evidence>
<dbReference type="EMBL" id="AL356332">
    <property type="protein sequence ID" value="CAB92045.1"/>
    <property type="molecule type" value="Genomic_DNA"/>
</dbReference>
<dbReference type="PANTHER" id="PTHR36067:SF1">
    <property type="entry name" value="EXPRESSED PROTEIN"/>
    <property type="match status" value="1"/>
</dbReference>
<dbReference type="HOGENOM" id="CLU_190950_1_0_1"/>
<proteinExistence type="evidence at transcript level"/>
<dbReference type="Proteomes" id="UP000006548">
    <property type="component" value="Chromosome 5"/>
</dbReference>
<dbReference type="GeneID" id="830868"/>
<keyword evidence="1 5" id="KW-0812">Transmembrane</keyword>
<keyword evidence="1" id="KW-0472">Membrane</keyword>
<evidence type="ECO:0000313" key="2">
    <source>
        <dbReference type="Araport" id="AT5G10040"/>
    </source>
</evidence>
<accession>Q9LX24</accession>
<dbReference type="TAIR" id="AT5G10040"/>
<reference evidence="5" key="6">
    <citation type="submission" date="2011-02" db="EMBL/GenBank/DDBJ databases">
        <authorList>
            <consortium name="TAIR"/>
            <person name="Swarbreck D."/>
            <person name="Lamesch P."/>
            <person name="Wilks C."/>
            <person name="Huala E."/>
        </authorList>
    </citation>
    <scope>NUCLEOTIDE SEQUENCE</scope>
</reference>
<name>Q9LX24_ARATH</name>
<evidence type="ECO:0000313" key="6">
    <source>
        <dbReference type="EMBL" id="CAB92045.1"/>
    </source>
</evidence>
<dbReference type="STRING" id="3702.Q9LX24"/>
<protein>
    <submittedName>
        <fullName evidence="3">At5g10040</fullName>
    </submittedName>
    <submittedName>
        <fullName evidence="5">Transmembrane protein</fullName>
    </submittedName>
</protein>
<dbReference type="PANTHER" id="PTHR36067">
    <property type="entry name" value="EXPRESSED PROTEIN"/>
    <property type="match status" value="1"/>
</dbReference>
<reference evidence="6" key="3">
    <citation type="submission" date="2000-05" db="EMBL/GenBank/DDBJ databases">
        <authorList>
            <person name="Bevan M."/>
            <person name="Zimmermann W."/>
            <person name="Grueneisen A."/>
            <person name="Wambutt R."/>
            <person name="Kalicki J."/>
            <person name="Wohldmann P."/>
            <person name="Smith A."/>
            <person name="Bancroft I."/>
            <person name="Mewes H.W."/>
            <person name="Rudd S."/>
            <person name="Lemcke K."/>
            <person name="Mayer K.F.X."/>
        </authorList>
    </citation>
    <scope>NUCLEOTIDE SEQUENCE</scope>
</reference>
<dbReference type="Araport" id="AT5G10040"/>
<dbReference type="EMBL" id="BT015701">
    <property type="protein sequence ID" value="AAU29478.1"/>
    <property type="molecule type" value="mRNA"/>
</dbReference>
<sequence length="87" mass="9767">MDSSADIAILVADECNQKVNTTAEKASNTAEVGWLMMFGIEEKKIESLMRKFEAKSQFAVAVSSGFFLLNYVSSLYYKSRLNLMLEI</sequence>
<dbReference type="PIR" id="T50008">
    <property type="entry name" value="T50008"/>
</dbReference>
<dbReference type="ExpressionAtlas" id="Q9LX24">
    <property type="expression patterns" value="baseline and differential"/>
</dbReference>
<feature type="transmembrane region" description="Helical" evidence="1">
    <location>
        <begin position="58"/>
        <end position="77"/>
    </location>
</feature>